<dbReference type="GO" id="GO:0022857">
    <property type="term" value="F:transmembrane transporter activity"/>
    <property type="evidence" value="ECO:0007669"/>
    <property type="project" value="InterPro"/>
</dbReference>
<feature type="transmembrane region" description="Helical" evidence="7">
    <location>
        <begin position="362"/>
        <end position="382"/>
    </location>
</feature>
<evidence type="ECO:0000256" key="5">
    <source>
        <dbReference type="ARBA" id="ARBA00022989"/>
    </source>
</evidence>
<protein>
    <submittedName>
        <fullName evidence="9">Putative MFS-type transporter YcaD</fullName>
    </submittedName>
</protein>
<dbReference type="InterPro" id="IPR001958">
    <property type="entry name" value="Tet-R_TetA/multi-R_MdtG-like"/>
</dbReference>
<accession>A0A078MD30</accession>
<feature type="transmembrane region" description="Helical" evidence="7">
    <location>
        <begin position="49"/>
        <end position="65"/>
    </location>
</feature>
<keyword evidence="4 7" id="KW-0812">Transmembrane</keyword>
<dbReference type="PROSITE" id="PS50850">
    <property type="entry name" value="MFS"/>
    <property type="match status" value="1"/>
</dbReference>
<feature type="transmembrane region" description="Helical" evidence="7">
    <location>
        <begin position="334"/>
        <end position="356"/>
    </location>
</feature>
<gene>
    <name evidence="9" type="primary">ycaD</name>
    <name evidence="9" type="ORF">BN1050_01534</name>
</gene>
<dbReference type="Gene3D" id="1.20.1250.20">
    <property type="entry name" value="MFS general substrate transporter like domains"/>
    <property type="match status" value="2"/>
</dbReference>
<dbReference type="InterPro" id="IPR047200">
    <property type="entry name" value="MFS_YcaD-like"/>
</dbReference>
<dbReference type="Pfam" id="PF07690">
    <property type="entry name" value="MFS_1"/>
    <property type="match status" value="1"/>
</dbReference>
<proteinExistence type="predicted"/>
<keyword evidence="3" id="KW-1003">Cell membrane</keyword>
<dbReference type="SUPFAM" id="SSF103473">
    <property type="entry name" value="MFS general substrate transporter"/>
    <property type="match status" value="1"/>
</dbReference>
<keyword evidence="2" id="KW-0813">Transport</keyword>
<feature type="transmembrane region" description="Helical" evidence="7">
    <location>
        <begin position="242"/>
        <end position="262"/>
    </location>
</feature>
<dbReference type="CDD" id="cd17477">
    <property type="entry name" value="MFS_YcaD_like"/>
    <property type="match status" value="1"/>
</dbReference>
<feature type="transmembrane region" description="Helical" evidence="7">
    <location>
        <begin position="72"/>
        <end position="92"/>
    </location>
</feature>
<dbReference type="PANTHER" id="PTHR23521:SF2">
    <property type="entry name" value="TRANSPORTER MFS SUPERFAMILY"/>
    <property type="match status" value="1"/>
</dbReference>
<dbReference type="PANTHER" id="PTHR23521">
    <property type="entry name" value="TRANSPORTER MFS SUPERFAMILY"/>
    <property type="match status" value="1"/>
</dbReference>
<organism evidence="9">
    <name type="scientific">Metalysinibacillus saudimassiliensis</name>
    <dbReference type="NCBI Taxonomy" id="1461583"/>
    <lineage>
        <taxon>Bacteria</taxon>
        <taxon>Bacillati</taxon>
        <taxon>Bacillota</taxon>
        <taxon>Bacilli</taxon>
        <taxon>Bacillales</taxon>
        <taxon>Caryophanaceae</taxon>
        <taxon>Metalysinibacillus</taxon>
    </lineage>
</organism>
<dbReference type="Pfam" id="PF03209">
    <property type="entry name" value="PUCC"/>
    <property type="match status" value="1"/>
</dbReference>
<feature type="domain" description="Major facilitator superfamily (MFS) profile" evidence="8">
    <location>
        <begin position="11"/>
        <end position="387"/>
    </location>
</feature>
<reference evidence="9" key="1">
    <citation type="submission" date="2014-07" db="EMBL/GenBank/DDBJ databases">
        <authorList>
            <person name="Urmite Genomes Urmite Genomes"/>
        </authorList>
    </citation>
    <scope>NUCLEOTIDE SEQUENCE</scope>
    <source>
        <strain evidence="9">13S34_air</strain>
    </source>
</reference>
<dbReference type="PATRIC" id="fig|1461583.4.peg.1474"/>
<dbReference type="InterPro" id="IPR011701">
    <property type="entry name" value="MFS"/>
</dbReference>
<evidence type="ECO:0000256" key="4">
    <source>
        <dbReference type="ARBA" id="ARBA00022692"/>
    </source>
</evidence>
<evidence type="ECO:0000256" key="3">
    <source>
        <dbReference type="ARBA" id="ARBA00022475"/>
    </source>
</evidence>
<dbReference type="EMBL" id="LN483075">
    <property type="protein sequence ID" value="CEA03337.1"/>
    <property type="molecule type" value="Genomic_DNA"/>
</dbReference>
<evidence type="ECO:0000256" key="1">
    <source>
        <dbReference type="ARBA" id="ARBA00004651"/>
    </source>
</evidence>
<evidence type="ECO:0000256" key="2">
    <source>
        <dbReference type="ARBA" id="ARBA00022448"/>
    </source>
</evidence>
<evidence type="ECO:0000313" key="9">
    <source>
        <dbReference type="EMBL" id="CEA03337.1"/>
    </source>
</evidence>
<keyword evidence="6 7" id="KW-0472">Membrane</keyword>
<keyword evidence="5 7" id="KW-1133">Transmembrane helix</keyword>
<dbReference type="HOGENOM" id="CLU_035018_0_0_9"/>
<feature type="transmembrane region" description="Helical" evidence="7">
    <location>
        <begin position="298"/>
        <end position="322"/>
    </location>
</feature>
<feature type="transmembrane region" description="Helical" evidence="7">
    <location>
        <begin position="162"/>
        <end position="182"/>
    </location>
</feature>
<sequence length="391" mass="43012">MTIHKEEAKRRFWIIVAIVSISGFSQGMLLPLISVIFEQAGISSTINGLHATGLYIGVLLVSPFLEQPLRKFGYKPIILVGGAIVFSCLLLFPLWQNVWFWFALRLLIGVGDQALHISTQTWITSSSARSNLGKSMAIYGLSFSVGFAVGPLMVNLLNVSQAFPFILSSVLCLIAWSLVFFVQNEKPERLRGNPGEEGLKRYTVTILIAWVAFLGPFVYGFLESSLNALFPVYAMRNGFTPSLVPIMLSIFTLGGIVTQIPLGMLGDKIGRRKILLMGFFVSGFVFLLASFVEQSEWFVMLCFFLAGTVVSSVFSQGISYMADLTPKHLLPTGNLLCGIAFSIGSLIGPIIGGMFIEHVAHISFLLFIAVVLFFMWAILYFFGKAPKKADA</sequence>
<feature type="transmembrane region" description="Helical" evidence="7">
    <location>
        <begin position="136"/>
        <end position="156"/>
    </location>
</feature>
<feature type="transmembrane region" description="Helical" evidence="7">
    <location>
        <begin position="274"/>
        <end position="292"/>
    </location>
</feature>
<dbReference type="GO" id="GO:0005886">
    <property type="term" value="C:plasma membrane"/>
    <property type="evidence" value="ECO:0007669"/>
    <property type="project" value="UniProtKB-SubCell"/>
</dbReference>
<dbReference type="InterPro" id="IPR020846">
    <property type="entry name" value="MFS_dom"/>
</dbReference>
<feature type="transmembrane region" description="Helical" evidence="7">
    <location>
        <begin position="12"/>
        <end position="37"/>
    </location>
</feature>
<dbReference type="AlphaFoldDB" id="A0A078MD30"/>
<dbReference type="InterPro" id="IPR036259">
    <property type="entry name" value="MFS_trans_sf"/>
</dbReference>
<evidence type="ECO:0000256" key="6">
    <source>
        <dbReference type="ARBA" id="ARBA00023136"/>
    </source>
</evidence>
<name>A0A078MD30_9BACL</name>
<dbReference type="PRINTS" id="PR01035">
    <property type="entry name" value="TCRTETA"/>
</dbReference>
<comment type="subcellular location">
    <subcellularLocation>
        <location evidence="1">Cell membrane</location>
        <topology evidence="1">Multi-pass membrane protein</topology>
    </subcellularLocation>
</comment>
<feature type="transmembrane region" description="Helical" evidence="7">
    <location>
        <begin position="202"/>
        <end position="222"/>
    </location>
</feature>
<dbReference type="InterPro" id="IPR004896">
    <property type="entry name" value="PucC-rel"/>
</dbReference>
<evidence type="ECO:0000256" key="7">
    <source>
        <dbReference type="SAM" id="Phobius"/>
    </source>
</evidence>
<evidence type="ECO:0000259" key="8">
    <source>
        <dbReference type="PROSITE" id="PS50850"/>
    </source>
</evidence>